<dbReference type="EMBL" id="JAHRIO010091195">
    <property type="protein sequence ID" value="MEQ2188541.1"/>
    <property type="molecule type" value="Genomic_DNA"/>
</dbReference>
<name>A0ABV0PYZ4_9TELE</name>
<keyword evidence="3" id="KW-1185">Reference proteome</keyword>
<feature type="compositionally biased region" description="Polar residues" evidence="1">
    <location>
        <begin position="33"/>
        <end position="49"/>
    </location>
</feature>
<organism evidence="2 3">
    <name type="scientific">Goodea atripinnis</name>
    <dbReference type="NCBI Taxonomy" id="208336"/>
    <lineage>
        <taxon>Eukaryota</taxon>
        <taxon>Metazoa</taxon>
        <taxon>Chordata</taxon>
        <taxon>Craniata</taxon>
        <taxon>Vertebrata</taxon>
        <taxon>Euteleostomi</taxon>
        <taxon>Actinopterygii</taxon>
        <taxon>Neopterygii</taxon>
        <taxon>Teleostei</taxon>
        <taxon>Neoteleostei</taxon>
        <taxon>Acanthomorphata</taxon>
        <taxon>Ovalentaria</taxon>
        <taxon>Atherinomorphae</taxon>
        <taxon>Cyprinodontiformes</taxon>
        <taxon>Goodeidae</taxon>
        <taxon>Goodea</taxon>
    </lineage>
</organism>
<protein>
    <submittedName>
        <fullName evidence="2">Uncharacterized protein</fullName>
    </submittedName>
</protein>
<feature type="region of interest" description="Disordered" evidence="1">
    <location>
        <begin position="1"/>
        <end position="77"/>
    </location>
</feature>
<reference evidence="2 3" key="1">
    <citation type="submission" date="2021-06" db="EMBL/GenBank/DDBJ databases">
        <authorList>
            <person name="Palmer J.M."/>
        </authorList>
    </citation>
    <scope>NUCLEOTIDE SEQUENCE [LARGE SCALE GENOMIC DNA]</scope>
    <source>
        <strain evidence="2 3">GA_2019</strain>
        <tissue evidence="2">Muscle</tissue>
    </source>
</reference>
<feature type="non-terminal residue" evidence="2">
    <location>
        <position position="278"/>
    </location>
</feature>
<gene>
    <name evidence="2" type="ORF">GOODEAATRI_016175</name>
</gene>
<evidence type="ECO:0000256" key="1">
    <source>
        <dbReference type="SAM" id="MobiDB-lite"/>
    </source>
</evidence>
<accession>A0ABV0PYZ4</accession>
<proteinExistence type="predicted"/>
<comment type="caution">
    <text evidence="2">The sequence shown here is derived from an EMBL/GenBank/DDBJ whole genome shotgun (WGS) entry which is preliminary data.</text>
</comment>
<evidence type="ECO:0000313" key="2">
    <source>
        <dbReference type="EMBL" id="MEQ2188541.1"/>
    </source>
</evidence>
<sequence length="278" mass="29408">MDPSLYSLKRPKSSAPDSSLSKEAPTKNRLRLSFSSAPTPGPSCSTSNPAPEWERGHQWQCVESSGEKPNRQGRMTATPPICGGSLILLSSHVTASSLVSETSSNTTSGSKGEELLSAVGIIPSAGAPAPDQQSAELHYCQSVMCSFFRPDENQRCRELHDNNVLPPGRTILNNKSNATLGLSYVSVSESHVTAAAVWRSGTRQRAAVCGVSCPFWCCVPFHQECVYVLGGTEGRAAGGYLRGGVMGNTACLLASSASMWYEPTLASAILLLAPSTEV</sequence>
<evidence type="ECO:0000313" key="3">
    <source>
        <dbReference type="Proteomes" id="UP001476798"/>
    </source>
</evidence>
<dbReference type="Proteomes" id="UP001476798">
    <property type="component" value="Unassembled WGS sequence"/>
</dbReference>